<dbReference type="InterPro" id="IPR046960">
    <property type="entry name" value="PPR_At4g14850-like_plant"/>
</dbReference>
<dbReference type="NCBIfam" id="TIGR00756">
    <property type="entry name" value="PPR"/>
    <property type="match status" value="7"/>
</dbReference>
<organism evidence="3 4">
    <name type="scientific">Linum trigynum</name>
    <dbReference type="NCBI Taxonomy" id="586398"/>
    <lineage>
        <taxon>Eukaryota</taxon>
        <taxon>Viridiplantae</taxon>
        <taxon>Streptophyta</taxon>
        <taxon>Embryophyta</taxon>
        <taxon>Tracheophyta</taxon>
        <taxon>Spermatophyta</taxon>
        <taxon>Magnoliopsida</taxon>
        <taxon>eudicotyledons</taxon>
        <taxon>Gunneridae</taxon>
        <taxon>Pentapetalae</taxon>
        <taxon>rosids</taxon>
        <taxon>fabids</taxon>
        <taxon>Malpighiales</taxon>
        <taxon>Linaceae</taxon>
        <taxon>Linum</taxon>
    </lineage>
</organism>
<dbReference type="FunFam" id="1.25.40.10:FF:000682">
    <property type="entry name" value="Pentatricopeptide repeat-containing protein At3g16610"/>
    <property type="match status" value="1"/>
</dbReference>
<dbReference type="GO" id="GO:0009451">
    <property type="term" value="P:RNA modification"/>
    <property type="evidence" value="ECO:0007669"/>
    <property type="project" value="InterPro"/>
</dbReference>
<dbReference type="FunFam" id="1.25.40.10:FF:000073">
    <property type="entry name" value="Pentatricopeptide repeat-containing protein chloroplastic"/>
    <property type="match status" value="1"/>
</dbReference>
<keyword evidence="4" id="KW-1185">Reference proteome</keyword>
<dbReference type="AlphaFoldDB" id="A0AAV2FVG4"/>
<dbReference type="FunFam" id="1.25.40.10:FF:001079">
    <property type="entry name" value="Pentatricopeptide repeat-containing protein At2g17210"/>
    <property type="match status" value="1"/>
</dbReference>
<accession>A0AAV2FVG4</accession>
<dbReference type="InterPro" id="IPR011990">
    <property type="entry name" value="TPR-like_helical_dom_sf"/>
</dbReference>
<evidence type="ECO:0000313" key="3">
    <source>
        <dbReference type="EMBL" id="CAL1402336.1"/>
    </source>
</evidence>
<reference evidence="3 4" key="1">
    <citation type="submission" date="2024-04" db="EMBL/GenBank/DDBJ databases">
        <authorList>
            <person name="Fracassetti M."/>
        </authorList>
    </citation>
    <scope>NUCLEOTIDE SEQUENCE [LARGE SCALE GENOMIC DNA]</scope>
</reference>
<feature type="repeat" description="PPR" evidence="2">
    <location>
        <begin position="317"/>
        <end position="351"/>
    </location>
</feature>
<dbReference type="PROSITE" id="PS51375">
    <property type="entry name" value="PPR"/>
    <property type="match status" value="6"/>
</dbReference>
<gene>
    <name evidence="3" type="ORF">LTRI10_LOCUS42344</name>
</gene>
<dbReference type="InterPro" id="IPR046848">
    <property type="entry name" value="E_motif"/>
</dbReference>
<dbReference type="PANTHER" id="PTHR47926:SF452">
    <property type="entry name" value="PENTATRICOPEPTIDE REPEAT-CONTAINING PROTEIN"/>
    <property type="match status" value="1"/>
</dbReference>
<dbReference type="Pfam" id="PF20431">
    <property type="entry name" value="E_motif"/>
    <property type="match status" value="1"/>
</dbReference>
<dbReference type="Gene3D" id="1.25.40.10">
    <property type="entry name" value="Tetratricopeptide repeat domain"/>
    <property type="match status" value="4"/>
</dbReference>
<dbReference type="EMBL" id="OZ034820">
    <property type="protein sequence ID" value="CAL1402336.1"/>
    <property type="molecule type" value="Genomic_DNA"/>
</dbReference>
<dbReference type="PANTHER" id="PTHR47926">
    <property type="entry name" value="PENTATRICOPEPTIDE REPEAT-CONTAINING PROTEIN"/>
    <property type="match status" value="1"/>
</dbReference>
<name>A0AAV2FVG4_9ROSI</name>
<evidence type="ECO:0008006" key="5">
    <source>
        <dbReference type="Google" id="ProtNLM"/>
    </source>
</evidence>
<dbReference type="SUPFAM" id="SSF48452">
    <property type="entry name" value="TPR-like"/>
    <property type="match status" value="1"/>
</dbReference>
<evidence type="ECO:0000256" key="2">
    <source>
        <dbReference type="PROSITE-ProRule" id="PRU00708"/>
    </source>
</evidence>
<dbReference type="GO" id="GO:0003723">
    <property type="term" value="F:RNA binding"/>
    <property type="evidence" value="ECO:0007669"/>
    <property type="project" value="InterPro"/>
</dbReference>
<proteinExistence type="predicted"/>
<dbReference type="Pfam" id="PF01535">
    <property type="entry name" value="PPR"/>
    <property type="match status" value="2"/>
</dbReference>
<evidence type="ECO:0000256" key="1">
    <source>
        <dbReference type="ARBA" id="ARBA00022737"/>
    </source>
</evidence>
<feature type="repeat" description="PPR" evidence="2">
    <location>
        <begin position="84"/>
        <end position="114"/>
    </location>
</feature>
<dbReference type="Proteomes" id="UP001497516">
    <property type="component" value="Chromosome 7"/>
</dbReference>
<sequence>MRKLPSFSSRRSLYLWNLKIRDATNRGLYKKTLDLYSSILQSGVGGGSNFTYPMVLKACSSSPDAIHVGKTLHSHVTHLGFQADVYVQTSLLDMYSKCGDLVSSRKVFEEMSERGVVSWNSMIAAYCRCSLVDEAVSVVNQMRALGLEPSSTTFLVLFPACSSLLQGLSTQCCAFKMGFLNGDDEVPLTNSVMGMLVKHCQTHEARAILEKMQEPSIISWTTVTSGYVEAGHVKEAFSVFNQMRRKTISLDYVAFFAIISACGQHGDLLVASTVHSLTIKTGCEGEDAIDNLLVSMYAKCCDLVSARCVFDSSCEKNVFVWTSMISAYQNAGHPADAIELFRRLLQTSVKPDEATLAIILSACADTGTLSLGEEVEEYIMTNGLQLDRQVQTSLIHMFCKCGSIEKARTVFDSISEKKDLAAWSSMINGYAIHGMGNEALSLFHDMQNTEGIVPDSLTYTSILLACSHSGLVEDGLKYFKSMQKDFGLEPRIEHYTCLVDLLGRAGRLDLALETTLDFPEKIQGRMWAPFLSACKKHQNVELGELAARKLLEFSTGSTGNYVLMANLYTSQGKWKEAAETRRLMDDRGLAKEPGWSQVEICDSGDR</sequence>
<keyword evidence="1" id="KW-0677">Repeat</keyword>
<dbReference type="Pfam" id="PF13041">
    <property type="entry name" value="PPR_2"/>
    <property type="match status" value="4"/>
</dbReference>
<evidence type="ECO:0000313" key="4">
    <source>
        <dbReference type="Proteomes" id="UP001497516"/>
    </source>
</evidence>
<protein>
    <recommendedName>
        <fullName evidence="5">Pentatricopeptide repeat-containing protein</fullName>
    </recommendedName>
</protein>
<feature type="repeat" description="PPR" evidence="2">
    <location>
        <begin position="455"/>
        <end position="490"/>
    </location>
</feature>
<feature type="repeat" description="PPR" evidence="2">
    <location>
        <begin position="419"/>
        <end position="454"/>
    </location>
</feature>
<feature type="repeat" description="PPR" evidence="2">
    <location>
        <begin position="216"/>
        <end position="250"/>
    </location>
</feature>
<dbReference type="InterPro" id="IPR002885">
    <property type="entry name" value="PPR_rpt"/>
</dbReference>
<feature type="repeat" description="PPR" evidence="2">
    <location>
        <begin position="115"/>
        <end position="149"/>
    </location>
</feature>